<dbReference type="GO" id="GO:0005886">
    <property type="term" value="C:plasma membrane"/>
    <property type="evidence" value="ECO:0007669"/>
    <property type="project" value="UniProtKB-SubCell"/>
</dbReference>
<dbReference type="SUPFAM" id="SSF58104">
    <property type="entry name" value="Methyl-accepting chemotaxis protein (MCP) signaling domain"/>
    <property type="match status" value="1"/>
</dbReference>
<feature type="transmembrane region" description="Helical" evidence="10">
    <location>
        <begin position="210"/>
        <end position="232"/>
    </location>
</feature>
<dbReference type="Proteomes" id="UP000248798">
    <property type="component" value="Unassembled WGS sequence"/>
</dbReference>
<keyword evidence="3" id="KW-0997">Cell inner membrane</keyword>
<dbReference type="Pfam" id="PF00672">
    <property type="entry name" value="HAMP"/>
    <property type="match status" value="1"/>
</dbReference>
<dbReference type="InterPro" id="IPR033480">
    <property type="entry name" value="sCache_2"/>
</dbReference>
<keyword evidence="6 10" id="KW-0472">Membrane</keyword>
<comment type="similarity">
    <text evidence="8">Belongs to the methyl-accepting chemotaxis (MCP) protein family.</text>
</comment>
<name>A0A328FH33_9BACT</name>
<dbReference type="InterPro" id="IPR004010">
    <property type="entry name" value="Double_Cache_2"/>
</dbReference>
<protein>
    <submittedName>
        <fullName evidence="15">Methyl-accepting chemotaxis protein</fullName>
    </submittedName>
</protein>
<reference evidence="15 16" key="1">
    <citation type="submission" date="2018-06" db="EMBL/GenBank/DDBJ databases">
        <title>Complete Genome Sequence of Desulfobacter hydrogenophilus (DSM3380).</title>
        <authorList>
            <person name="Marietou A."/>
            <person name="Schreiber L."/>
            <person name="Marshall I."/>
            <person name="Jorgensen B."/>
        </authorList>
    </citation>
    <scope>NUCLEOTIDE SEQUENCE [LARGE SCALE GENOMIC DNA]</scope>
    <source>
        <strain evidence="15 16">DSM 3380</strain>
    </source>
</reference>
<dbReference type="OrthoDB" id="9787709at2"/>
<evidence type="ECO:0000256" key="4">
    <source>
        <dbReference type="ARBA" id="ARBA00022692"/>
    </source>
</evidence>
<evidence type="ECO:0000259" key="13">
    <source>
        <dbReference type="PROSITE" id="PS50885"/>
    </source>
</evidence>
<reference evidence="14 17" key="2">
    <citation type="submission" date="2019-02" db="EMBL/GenBank/DDBJ databases">
        <title>Complete genome sequence of Desulfobacter hydrogenophilus AcRS1.</title>
        <authorList>
            <person name="Marietou A."/>
            <person name="Lund M.B."/>
            <person name="Marshall I.P.G."/>
            <person name="Schreiber L."/>
            <person name="Jorgensen B."/>
        </authorList>
    </citation>
    <scope>NUCLEOTIDE SEQUENCE [LARGE SCALE GENOMIC DNA]</scope>
    <source>
        <strain evidence="14 17">AcRS1</strain>
    </source>
</reference>
<dbReference type="SMART" id="SM00283">
    <property type="entry name" value="MA"/>
    <property type="match status" value="1"/>
</dbReference>
<dbReference type="Pfam" id="PF00015">
    <property type="entry name" value="MCPsignal"/>
    <property type="match status" value="1"/>
</dbReference>
<dbReference type="Proteomes" id="UP000293902">
    <property type="component" value="Chromosome"/>
</dbReference>
<evidence type="ECO:0000256" key="2">
    <source>
        <dbReference type="ARBA" id="ARBA00022475"/>
    </source>
</evidence>
<comment type="subcellular location">
    <subcellularLocation>
        <location evidence="1">Cell inner membrane</location>
        <topology evidence="1">Multi-pass membrane protein</topology>
    </subcellularLocation>
</comment>
<organism evidence="15 16">
    <name type="scientific">Desulfobacter hydrogenophilus</name>
    <dbReference type="NCBI Taxonomy" id="2291"/>
    <lineage>
        <taxon>Bacteria</taxon>
        <taxon>Pseudomonadati</taxon>
        <taxon>Thermodesulfobacteriota</taxon>
        <taxon>Desulfobacteria</taxon>
        <taxon>Desulfobacterales</taxon>
        <taxon>Desulfobacteraceae</taxon>
        <taxon>Desulfobacter</taxon>
    </lineage>
</organism>
<keyword evidence="17" id="KW-1185">Reference proteome</keyword>
<dbReference type="Pfam" id="PF08269">
    <property type="entry name" value="dCache_2"/>
    <property type="match status" value="1"/>
</dbReference>
<dbReference type="PANTHER" id="PTHR32089:SF112">
    <property type="entry name" value="LYSOZYME-LIKE PROTEIN-RELATED"/>
    <property type="match status" value="1"/>
</dbReference>
<dbReference type="EMBL" id="CP036313">
    <property type="protein sequence ID" value="QBH14380.1"/>
    <property type="molecule type" value="Genomic_DNA"/>
</dbReference>
<sequence>MFRHFSIKGRMYLIMVSILVLFIIMVWFAINSSNRVRDLAVDRTGQVLLEDQKDKIKIATHSIALAIGTNIEKIQDETQKIDAIRLAVDDIRFEADKSGYYFVYQETTNIAHPLKKELQGKNLKDFKDKNNVYLVKDLRNQAKNGGGFVNFIFPKPGAGDTPKLGYAEMIPNTDYWIGTGIYIDNIETTKGVITKEINLNVKTSMIRMTIISGIIFIGIAAICLVIVSGIGASLDTMMVNFEDGDKGERDLTKRIKITSKDELGTLAGLFNRFMEKLQSIIRQLATDSQNIETSSIELVTVAEGMAENANNTSNLAGNVTRAAEDMNSNLSSITAAMEESSANVSMVASAAEEMNATISQITHHVEKAKNISENAAAKTSEAEDSISVLNTAAQSIGKVTDAITDISDQTNLLALNATIEAARAGEAGKGFAVVANEIKELANQTVDATKDIRKQIDNVRNNTDASVGSIKEVSGVIREVNEIVTTIAAAVIQQSAATQEIVSNISSLSLSIQQSNENVHQSSQMAGNITVDIEGVNSATIQMKERSELVKQSADKMNGMAEELKKIVQIFTV</sequence>
<dbReference type="PROSITE" id="PS50192">
    <property type="entry name" value="T_SNARE"/>
    <property type="match status" value="1"/>
</dbReference>
<evidence type="ECO:0000259" key="12">
    <source>
        <dbReference type="PROSITE" id="PS50192"/>
    </source>
</evidence>
<dbReference type="InterPro" id="IPR004089">
    <property type="entry name" value="MCPsignal_dom"/>
</dbReference>
<dbReference type="AlphaFoldDB" id="A0A328FH33"/>
<dbReference type="SMART" id="SM01049">
    <property type="entry name" value="Cache_2"/>
    <property type="match status" value="1"/>
</dbReference>
<feature type="domain" description="HAMP" evidence="13">
    <location>
        <begin position="247"/>
        <end position="282"/>
    </location>
</feature>
<dbReference type="Gene3D" id="3.30.450.20">
    <property type="entry name" value="PAS domain"/>
    <property type="match status" value="1"/>
</dbReference>
<evidence type="ECO:0000256" key="5">
    <source>
        <dbReference type="ARBA" id="ARBA00022989"/>
    </source>
</evidence>
<evidence type="ECO:0000313" key="15">
    <source>
        <dbReference type="EMBL" id="RAM02295.1"/>
    </source>
</evidence>
<evidence type="ECO:0000256" key="6">
    <source>
        <dbReference type="ARBA" id="ARBA00023136"/>
    </source>
</evidence>
<keyword evidence="7 9" id="KW-0807">Transducer</keyword>
<keyword evidence="5 10" id="KW-1133">Transmembrane helix</keyword>
<keyword evidence="2" id="KW-1003">Cell membrane</keyword>
<dbReference type="EMBL" id="QLNI01000016">
    <property type="protein sequence ID" value="RAM02295.1"/>
    <property type="molecule type" value="Genomic_DNA"/>
</dbReference>
<dbReference type="PROSITE" id="PS50111">
    <property type="entry name" value="CHEMOTAXIS_TRANSDUC_2"/>
    <property type="match status" value="1"/>
</dbReference>
<dbReference type="SMART" id="SM00304">
    <property type="entry name" value="HAMP"/>
    <property type="match status" value="1"/>
</dbReference>
<evidence type="ECO:0000256" key="1">
    <source>
        <dbReference type="ARBA" id="ARBA00004429"/>
    </source>
</evidence>
<evidence type="ECO:0000256" key="8">
    <source>
        <dbReference type="ARBA" id="ARBA00029447"/>
    </source>
</evidence>
<feature type="transmembrane region" description="Helical" evidence="10">
    <location>
        <begin position="12"/>
        <end position="30"/>
    </location>
</feature>
<keyword evidence="4 10" id="KW-0812">Transmembrane</keyword>
<evidence type="ECO:0000259" key="11">
    <source>
        <dbReference type="PROSITE" id="PS50111"/>
    </source>
</evidence>
<evidence type="ECO:0000256" key="9">
    <source>
        <dbReference type="PROSITE-ProRule" id="PRU00284"/>
    </source>
</evidence>
<feature type="domain" description="Methyl-accepting transducer" evidence="11">
    <location>
        <begin position="301"/>
        <end position="530"/>
    </location>
</feature>
<accession>A0A328FH33</accession>
<dbReference type="InterPro" id="IPR000727">
    <property type="entry name" value="T_SNARE_dom"/>
</dbReference>
<dbReference type="CDD" id="cd06225">
    <property type="entry name" value="HAMP"/>
    <property type="match status" value="1"/>
</dbReference>
<dbReference type="RefSeq" id="WP_111955965.1">
    <property type="nucleotide sequence ID" value="NZ_CP036313.1"/>
</dbReference>
<feature type="domain" description="T-SNARE coiled-coil homology" evidence="12">
    <location>
        <begin position="460"/>
        <end position="522"/>
    </location>
</feature>
<evidence type="ECO:0000313" key="14">
    <source>
        <dbReference type="EMBL" id="QBH14380.1"/>
    </source>
</evidence>
<dbReference type="GO" id="GO:0007165">
    <property type="term" value="P:signal transduction"/>
    <property type="evidence" value="ECO:0007669"/>
    <property type="project" value="UniProtKB-KW"/>
</dbReference>
<evidence type="ECO:0000256" key="3">
    <source>
        <dbReference type="ARBA" id="ARBA00022519"/>
    </source>
</evidence>
<evidence type="ECO:0000313" key="16">
    <source>
        <dbReference type="Proteomes" id="UP000248798"/>
    </source>
</evidence>
<dbReference type="PROSITE" id="PS50885">
    <property type="entry name" value="HAMP"/>
    <property type="match status" value="1"/>
</dbReference>
<evidence type="ECO:0000313" key="17">
    <source>
        <dbReference type="Proteomes" id="UP000293902"/>
    </source>
</evidence>
<dbReference type="InterPro" id="IPR003660">
    <property type="entry name" value="HAMP_dom"/>
</dbReference>
<gene>
    <name evidence="15" type="ORF">DO021_09280</name>
    <name evidence="14" type="ORF">EYB58_16515</name>
</gene>
<dbReference type="Gene3D" id="1.10.287.950">
    <property type="entry name" value="Methyl-accepting chemotaxis protein"/>
    <property type="match status" value="1"/>
</dbReference>
<evidence type="ECO:0000256" key="10">
    <source>
        <dbReference type="SAM" id="Phobius"/>
    </source>
</evidence>
<evidence type="ECO:0000256" key="7">
    <source>
        <dbReference type="ARBA" id="ARBA00023224"/>
    </source>
</evidence>
<dbReference type="PANTHER" id="PTHR32089">
    <property type="entry name" value="METHYL-ACCEPTING CHEMOTAXIS PROTEIN MCPB"/>
    <property type="match status" value="1"/>
</dbReference>
<proteinExistence type="inferred from homology"/>